<name>A0A6C0IJ01_9ZZZZ</name>
<organism evidence="1">
    <name type="scientific">viral metagenome</name>
    <dbReference type="NCBI Taxonomy" id="1070528"/>
    <lineage>
        <taxon>unclassified sequences</taxon>
        <taxon>metagenomes</taxon>
        <taxon>organismal metagenomes</taxon>
    </lineage>
</organism>
<evidence type="ECO:0000313" key="1">
    <source>
        <dbReference type="EMBL" id="QHT93221.1"/>
    </source>
</evidence>
<reference evidence="1" key="1">
    <citation type="journal article" date="2020" name="Nature">
        <title>Giant virus diversity and host interactions through global metagenomics.</title>
        <authorList>
            <person name="Schulz F."/>
            <person name="Roux S."/>
            <person name="Paez-Espino D."/>
            <person name="Jungbluth S."/>
            <person name="Walsh D.A."/>
            <person name="Denef V.J."/>
            <person name="McMahon K.D."/>
            <person name="Konstantinidis K.T."/>
            <person name="Eloe-Fadrosh E.A."/>
            <person name="Kyrpides N.C."/>
            <person name="Woyke T."/>
        </authorList>
    </citation>
    <scope>NUCLEOTIDE SEQUENCE</scope>
    <source>
        <strain evidence="1">GVMAG-M-3300023210-19</strain>
    </source>
</reference>
<dbReference type="EMBL" id="MN740203">
    <property type="protein sequence ID" value="QHT93221.1"/>
    <property type="molecule type" value="Genomic_DNA"/>
</dbReference>
<dbReference type="AlphaFoldDB" id="A0A6C0IJ01"/>
<accession>A0A6C0IJ01</accession>
<protein>
    <submittedName>
        <fullName evidence="1">Uncharacterized protein</fullName>
    </submittedName>
</protein>
<sequence length="167" mass="19435">MSTLSESERLNLKRLINDSECEDNTEQIRRVKHSVLLRDDIRKLDTLKNTEAALKSSDADKFKERCMAETPFLYNNYTDIFNKMVSDELDLTIMTKMLVVLKLIEDEKVDQHEGSAMMGKILKELYVDSATKRMDNLDAEHETDKPLQVTGKQVSWKEFKKTRDQSI</sequence>
<proteinExistence type="predicted"/>